<proteinExistence type="predicted"/>
<name>A0A1X2GVU0_9FUNG</name>
<evidence type="ECO:0000313" key="4">
    <source>
        <dbReference type="Proteomes" id="UP000242146"/>
    </source>
</evidence>
<dbReference type="InterPro" id="IPR009688">
    <property type="entry name" value="FAM210A/B-like_dom"/>
</dbReference>
<dbReference type="STRING" id="101127.A0A1X2GVU0"/>
<protein>
    <recommendedName>
        <fullName evidence="2">DUF1279 domain-containing protein</fullName>
    </recommendedName>
</protein>
<dbReference type="InterPro" id="IPR045866">
    <property type="entry name" value="FAM210A/B-like"/>
</dbReference>
<keyword evidence="4" id="KW-1185">Reference proteome</keyword>
<organism evidence="3 4">
    <name type="scientific">Hesseltinella vesiculosa</name>
    <dbReference type="NCBI Taxonomy" id="101127"/>
    <lineage>
        <taxon>Eukaryota</taxon>
        <taxon>Fungi</taxon>
        <taxon>Fungi incertae sedis</taxon>
        <taxon>Mucoromycota</taxon>
        <taxon>Mucoromycotina</taxon>
        <taxon>Mucoromycetes</taxon>
        <taxon>Mucorales</taxon>
        <taxon>Cunninghamellaceae</taxon>
        <taxon>Hesseltinella</taxon>
    </lineage>
</organism>
<keyword evidence="1" id="KW-1133">Transmembrane helix</keyword>
<evidence type="ECO:0000259" key="2">
    <source>
        <dbReference type="Pfam" id="PF06916"/>
    </source>
</evidence>
<dbReference type="AlphaFoldDB" id="A0A1X2GVU0"/>
<reference evidence="3 4" key="1">
    <citation type="submission" date="2016-07" db="EMBL/GenBank/DDBJ databases">
        <title>Pervasive Adenine N6-methylation of Active Genes in Fungi.</title>
        <authorList>
            <consortium name="DOE Joint Genome Institute"/>
            <person name="Mondo S.J."/>
            <person name="Dannebaum R.O."/>
            <person name="Kuo R.C."/>
            <person name="Labutti K."/>
            <person name="Haridas S."/>
            <person name="Kuo A."/>
            <person name="Salamov A."/>
            <person name="Ahrendt S.R."/>
            <person name="Lipzen A."/>
            <person name="Sullivan W."/>
            <person name="Andreopoulos W.B."/>
            <person name="Clum A."/>
            <person name="Lindquist E."/>
            <person name="Daum C."/>
            <person name="Ramamoorthy G.K."/>
            <person name="Gryganskyi A."/>
            <person name="Culley D."/>
            <person name="Magnuson J.K."/>
            <person name="James T.Y."/>
            <person name="O'Malley M.A."/>
            <person name="Stajich J.E."/>
            <person name="Spatafora J.W."/>
            <person name="Visel A."/>
            <person name="Grigoriev I.V."/>
        </authorList>
    </citation>
    <scope>NUCLEOTIDE SEQUENCE [LARGE SCALE GENOMIC DNA]</scope>
    <source>
        <strain evidence="3 4">NRRL 3301</strain>
    </source>
</reference>
<feature type="transmembrane region" description="Helical" evidence="1">
    <location>
        <begin position="34"/>
        <end position="54"/>
    </location>
</feature>
<keyword evidence="1" id="KW-0472">Membrane</keyword>
<dbReference type="GO" id="GO:0005739">
    <property type="term" value="C:mitochondrion"/>
    <property type="evidence" value="ECO:0007669"/>
    <property type="project" value="TreeGrafter"/>
</dbReference>
<dbReference type="PANTHER" id="PTHR21377">
    <property type="entry name" value="PROTEIN FAM210B, MITOCHONDRIAL"/>
    <property type="match status" value="1"/>
</dbReference>
<accession>A0A1X2GVU0</accession>
<dbReference type="Pfam" id="PF06916">
    <property type="entry name" value="FAM210A-B_dom"/>
    <property type="match status" value="1"/>
</dbReference>
<evidence type="ECO:0000256" key="1">
    <source>
        <dbReference type="SAM" id="Phobius"/>
    </source>
</evidence>
<dbReference type="EMBL" id="MCGT01000002">
    <property type="protein sequence ID" value="ORX62152.1"/>
    <property type="molecule type" value="Genomic_DNA"/>
</dbReference>
<keyword evidence="1" id="KW-0812">Transmembrane</keyword>
<feature type="domain" description="DUF1279" evidence="2">
    <location>
        <begin position="23"/>
        <end position="130"/>
    </location>
</feature>
<gene>
    <name evidence="3" type="ORF">DM01DRAFT_1365445</name>
</gene>
<dbReference type="Proteomes" id="UP000242146">
    <property type="component" value="Unassembled WGS sequence"/>
</dbReference>
<comment type="caution">
    <text evidence="3">The sequence shown here is derived from an EMBL/GenBank/DDBJ whole genome shotgun (WGS) entry which is preliminary data.</text>
</comment>
<sequence length="153" mass="16795">MAQPLLRLSQVAFRRSLAQPQGKLKELVKKYGPAGVIVYLGVGAVDLGLTFAFIQVAGSDKVKKVERYALDTMDSAKAMVGWQVEKRDHETAAAEDDEKPSLTSVFLLAYGIHKTLFLPVRLAVTTAITPAFVRKVHSLGWAKYAPRLFPAPK</sequence>
<evidence type="ECO:0000313" key="3">
    <source>
        <dbReference type="EMBL" id="ORX62152.1"/>
    </source>
</evidence>
<dbReference type="PANTHER" id="PTHR21377:SF0">
    <property type="entry name" value="PROTEIN FAM210B, MITOCHONDRIAL"/>
    <property type="match status" value="1"/>
</dbReference>
<dbReference type="OrthoDB" id="426386at2759"/>